<dbReference type="RefSeq" id="WP_132847538.1">
    <property type="nucleotide sequence ID" value="NZ_CP058648.1"/>
</dbReference>
<dbReference type="GO" id="GO:0004151">
    <property type="term" value="F:dihydroorotase activity"/>
    <property type="evidence" value="ECO:0007669"/>
    <property type="project" value="UniProtKB-UniRule"/>
</dbReference>
<dbReference type="UniPathway" id="UPA00070">
    <property type="reaction ID" value="UER00117"/>
</dbReference>
<feature type="binding site" evidence="7">
    <location>
        <position position="233"/>
    </location>
    <ligand>
        <name>Zn(2+)</name>
        <dbReference type="ChEBI" id="CHEBI:29105"/>
        <label>2</label>
    </ligand>
</feature>
<keyword evidence="6 7" id="KW-0665">Pyrimidine biosynthesis</keyword>
<dbReference type="PANTHER" id="PTHR43668:SF2">
    <property type="entry name" value="ALLANTOINASE"/>
    <property type="match status" value="1"/>
</dbReference>
<dbReference type="InterPro" id="IPR032466">
    <property type="entry name" value="Metal_Hydrolase"/>
</dbReference>
<feature type="domain" description="Dihydroorotase catalytic" evidence="9">
    <location>
        <begin position="52"/>
        <end position="238"/>
    </location>
</feature>
<feature type="active site" evidence="7">
    <location>
        <position position="306"/>
    </location>
</feature>
<evidence type="ECO:0000256" key="3">
    <source>
        <dbReference type="ARBA" id="ARBA00022723"/>
    </source>
</evidence>
<dbReference type="GO" id="GO:0008270">
    <property type="term" value="F:zinc ion binding"/>
    <property type="evidence" value="ECO:0007669"/>
    <property type="project" value="UniProtKB-UniRule"/>
</dbReference>
<feature type="binding site" evidence="7">
    <location>
        <position position="310"/>
    </location>
    <ligand>
        <name>substrate</name>
    </ligand>
</feature>
<evidence type="ECO:0000259" key="9">
    <source>
        <dbReference type="Pfam" id="PF12890"/>
    </source>
</evidence>
<proteinExistence type="inferred from homology"/>
<dbReference type="CDD" id="cd01317">
    <property type="entry name" value="DHOase_IIa"/>
    <property type="match status" value="1"/>
</dbReference>
<feature type="binding site" evidence="7">
    <location>
        <position position="306"/>
    </location>
    <ligand>
        <name>Zn(2+)</name>
        <dbReference type="ChEBI" id="CHEBI:29105"/>
        <label>1</label>
    </ligand>
</feature>
<name>A0A4R2TYQ7_9FIRM</name>
<dbReference type="InterPro" id="IPR002195">
    <property type="entry name" value="Dihydroorotase_CS"/>
</dbReference>
<dbReference type="NCBIfam" id="TIGR00857">
    <property type="entry name" value="pyrC_multi"/>
    <property type="match status" value="1"/>
</dbReference>
<dbReference type="PROSITE" id="PS00483">
    <property type="entry name" value="DIHYDROOROTASE_2"/>
    <property type="match status" value="1"/>
</dbReference>
<dbReference type="PROSITE" id="PS00482">
    <property type="entry name" value="DIHYDROOROTASE_1"/>
    <property type="match status" value="1"/>
</dbReference>
<gene>
    <name evidence="7" type="primary">pyrC</name>
    <name evidence="10" type="ORF">EDD79_100380</name>
</gene>
<dbReference type="GO" id="GO:0044205">
    <property type="term" value="P:'de novo' UMP biosynthetic process"/>
    <property type="evidence" value="ECO:0007669"/>
    <property type="project" value="UniProtKB-UniRule"/>
</dbReference>
<dbReference type="SUPFAM" id="SSF51556">
    <property type="entry name" value="Metallo-dependent hydrolases"/>
    <property type="match status" value="1"/>
</dbReference>
<dbReference type="InterPro" id="IPR011059">
    <property type="entry name" value="Metal-dep_hydrolase_composite"/>
</dbReference>
<evidence type="ECO:0000256" key="2">
    <source>
        <dbReference type="ARBA" id="ARBA00010286"/>
    </source>
</evidence>
<dbReference type="OrthoDB" id="9765462at2"/>
<dbReference type="EMBL" id="SLYC01000003">
    <property type="protein sequence ID" value="TCQ06655.1"/>
    <property type="molecule type" value="Genomic_DNA"/>
</dbReference>
<comment type="caution">
    <text evidence="10">The sequence shown here is derived from an EMBL/GenBank/DDBJ whole genome shotgun (WGS) entry which is preliminary data.</text>
</comment>
<evidence type="ECO:0000256" key="4">
    <source>
        <dbReference type="ARBA" id="ARBA00022801"/>
    </source>
</evidence>
<feature type="binding site" evidence="7">
    <location>
        <position position="179"/>
    </location>
    <ligand>
        <name>Zn(2+)</name>
        <dbReference type="ChEBI" id="CHEBI:29105"/>
        <label>2</label>
    </ligand>
</feature>
<dbReference type="EC" id="3.5.2.3" evidence="7"/>
<feature type="domain" description="Amidohydrolase 3" evidence="8">
    <location>
        <begin position="295"/>
        <end position="422"/>
    </location>
</feature>
<evidence type="ECO:0000256" key="6">
    <source>
        <dbReference type="ARBA" id="ARBA00022975"/>
    </source>
</evidence>
<evidence type="ECO:0000256" key="7">
    <source>
        <dbReference type="HAMAP-Rule" id="MF_00220"/>
    </source>
</evidence>
<sequence>MKLLIKNGRVIDPATNLDEIIDILVENGKIISIEKNIEVQTDRIINANSLWVVPGFIDVHVHLRDPGFEYKETIATGGRSAAKGGFTTICCMPNTKPVIDNKEIIEYVNMKAKTESLVHVLPIGAITKGQAGVELADIEEMVKAGVCAISEDGKTVVNSGLMEEALKIAAKLNIPVLSHCEDHSLIKKGGAMNEGDRSRRLGITGISAESEEVIVARDMILAKGTGSKLNICHISTKGSVELVRDAKRRGQKIWAEVSPHHFTLTDKDVEPNNTNTKMNPPLRTEKDVQCIIDGLRDGTIDIIATDHAPHHEMDKYVSYEQAAFGIVGLETSVALGITELVNKGVLSPSQLIAKMTINPAKMLGIKKGQLKVGCMADITIIDTNKEYEINCNDFESKSKNSPFHGRKVKGKALYTIVNGEIVMDNGKLKREDI</sequence>
<accession>A0A4R2TYQ7</accession>
<evidence type="ECO:0000256" key="1">
    <source>
        <dbReference type="ARBA" id="ARBA00002368"/>
    </source>
</evidence>
<feature type="binding site" evidence="7">
    <location>
        <position position="152"/>
    </location>
    <ligand>
        <name>Zn(2+)</name>
        <dbReference type="ChEBI" id="CHEBI:29105"/>
        <label>1</label>
    </ligand>
</feature>
<comment type="function">
    <text evidence="1 7">Catalyzes the reversible cyclization of carbamoyl aspartate to dihydroorotate.</text>
</comment>
<dbReference type="GO" id="GO:0006145">
    <property type="term" value="P:purine nucleobase catabolic process"/>
    <property type="evidence" value="ECO:0007669"/>
    <property type="project" value="TreeGrafter"/>
</dbReference>
<dbReference type="AlphaFoldDB" id="A0A4R2TYQ7"/>
<dbReference type="InterPro" id="IPR013108">
    <property type="entry name" value="Amidohydro_3"/>
</dbReference>
<dbReference type="Proteomes" id="UP000295504">
    <property type="component" value="Unassembled WGS sequence"/>
</dbReference>
<dbReference type="SUPFAM" id="SSF51338">
    <property type="entry name" value="Composite domain of metallo-dependent hydrolases"/>
    <property type="match status" value="1"/>
</dbReference>
<reference evidence="10 11" key="1">
    <citation type="submission" date="2019-03" db="EMBL/GenBank/DDBJ databases">
        <title>Genomic Encyclopedia of Type Strains, Phase IV (KMG-IV): sequencing the most valuable type-strain genomes for metagenomic binning, comparative biology and taxonomic classification.</title>
        <authorList>
            <person name="Goeker M."/>
        </authorList>
    </citation>
    <scope>NUCLEOTIDE SEQUENCE [LARGE SCALE GENOMIC DNA]</scope>
    <source>
        <strain evidence="10 11">DSM 100013</strain>
    </source>
</reference>
<evidence type="ECO:0000259" key="8">
    <source>
        <dbReference type="Pfam" id="PF07969"/>
    </source>
</evidence>
<dbReference type="Gene3D" id="2.30.40.10">
    <property type="entry name" value="Urease, subunit C, domain 1"/>
    <property type="match status" value="1"/>
</dbReference>
<organism evidence="10 11">
    <name type="scientific">Serpentinicella alkaliphila</name>
    <dbReference type="NCBI Taxonomy" id="1734049"/>
    <lineage>
        <taxon>Bacteria</taxon>
        <taxon>Bacillati</taxon>
        <taxon>Bacillota</taxon>
        <taxon>Clostridia</taxon>
        <taxon>Peptostreptococcales</taxon>
        <taxon>Natronincolaceae</taxon>
        <taxon>Serpentinicella</taxon>
    </lineage>
</organism>
<feature type="binding site" evidence="7">
    <location>
        <begin position="62"/>
        <end position="64"/>
    </location>
    <ligand>
        <name>substrate</name>
    </ligand>
</feature>
<feature type="binding site" evidence="7">
    <location>
        <position position="62"/>
    </location>
    <ligand>
        <name>Zn(2+)</name>
        <dbReference type="ChEBI" id="CHEBI:29105"/>
        <label>1</label>
    </ligand>
</feature>
<comment type="similarity">
    <text evidence="2 7">Belongs to the metallo-dependent hydrolases superfamily. DHOase family. Class I DHOase subfamily.</text>
</comment>
<keyword evidence="3 7" id="KW-0479">Metal-binding</keyword>
<feature type="binding site" evidence="7">
    <location>
        <position position="94"/>
    </location>
    <ligand>
        <name>substrate</name>
    </ligand>
</feature>
<dbReference type="Pfam" id="PF12890">
    <property type="entry name" value="DHOase"/>
    <property type="match status" value="1"/>
</dbReference>
<protein>
    <recommendedName>
        <fullName evidence="7">Dihydroorotase</fullName>
        <shortName evidence="7">DHOase</shortName>
        <ecNumber evidence="7">3.5.2.3</ecNumber>
    </recommendedName>
</protein>
<keyword evidence="4 7" id="KW-0378">Hydrolase</keyword>
<comment type="cofactor">
    <cofactor evidence="7">
        <name>Zn(2+)</name>
        <dbReference type="ChEBI" id="CHEBI:29105"/>
    </cofactor>
    <text evidence="7">Binds 2 Zn(2+) ions per subunit.</text>
</comment>
<keyword evidence="11" id="KW-1185">Reference proteome</keyword>
<dbReference type="InterPro" id="IPR050138">
    <property type="entry name" value="DHOase/Allantoinase_Hydrolase"/>
</dbReference>
<comment type="catalytic activity">
    <reaction evidence="7">
        <text>(S)-dihydroorotate + H2O = N-carbamoyl-L-aspartate + H(+)</text>
        <dbReference type="Rhea" id="RHEA:24296"/>
        <dbReference type="ChEBI" id="CHEBI:15377"/>
        <dbReference type="ChEBI" id="CHEBI:15378"/>
        <dbReference type="ChEBI" id="CHEBI:30864"/>
        <dbReference type="ChEBI" id="CHEBI:32814"/>
        <dbReference type="EC" id="3.5.2.3"/>
    </reaction>
</comment>
<feature type="binding site" evidence="7">
    <location>
        <position position="279"/>
    </location>
    <ligand>
        <name>substrate</name>
    </ligand>
</feature>
<keyword evidence="5 7" id="KW-0862">Zinc</keyword>
<dbReference type="InterPro" id="IPR004722">
    <property type="entry name" value="DHOase"/>
</dbReference>
<dbReference type="Pfam" id="PF07969">
    <property type="entry name" value="Amidohydro_3"/>
    <property type="match status" value="1"/>
</dbReference>
<evidence type="ECO:0000313" key="11">
    <source>
        <dbReference type="Proteomes" id="UP000295504"/>
    </source>
</evidence>
<feature type="binding site" evidence="7">
    <location>
        <begin position="324"/>
        <end position="325"/>
    </location>
    <ligand>
        <name>substrate</name>
    </ligand>
</feature>
<dbReference type="GO" id="GO:0004038">
    <property type="term" value="F:allantoinase activity"/>
    <property type="evidence" value="ECO:0007669"/>
    <property type="project" value="TreeGrafter"/>
</dbReference>
<evidence type="ECO:0000256" key="5">
    <source>
        <dbReference type="ARBA" id="ARBA00022833"/>
    </source>
</evidence>
<dbReference type="Gene3D" id="3.20.20.140">
    <property type="entry name" value="Metal-dependent hydrolases"/>
    <property type="match status" value="1"/>
</dbReference>
<comment type="pathway">
    <text evidence="7">Pyrimidine metabolism; UMP biosynthesis via de novo pathway; (S)-dihydroorotate from bicarbonate: step 3/3.</text>
</comment>
<dbReference type="PANTHER" id="PTHR43668">
    <property type="entry name" value="ALLANTOINASE"/>
    <property type="match status" value="1"/>
</dbReference>
<dbReference type="GO" id="GO:0005737">
    <property type="term" value="C:cytoplasm"/>
    <property type="evidence" value="ECO:0007669"/>
    <property type="project" value="TreeGrafter"/>
</dbReference>
<evidence type="ECO:0000313" key="10">
    <source>
        <dbReference type="EMBL" id="TCQ06655.1"/>
    </source>
</evidence>
<dbReference type="InterPro" id="IPR024403">
    <property type="entry name" value="DHOase_cat"/>
</dbReference>
<feature type="binding site" evidence="7">
    <location>
        <position position="152"/>
    </location>
    <ligand>
        <name>Zn(2+)</name>
        <dbReference type="ChEBI" id="CHEBI:29105"/>
        <label>2</label>
    </ligand>
</feature>
<dbReference type="HAMAP" id="MF_00220_B">
    <property type="entry name" value="PyrC_classI_B"/>
    <property type="match status" value="1"/>
</dbReference>
<feature type="binding site" evidence="7">
    <location>
        <position position="60"/>
    </location>
    <ligand>
        <name>Zn(2+)</name>
        <dbReference type="ChEBI" id="CHEBI:29105"/>
        <label>1</label>
    </ligand>
</feature>